<dbReference type="AlphaFoldDB" id="A0A840ZJD8"/>
<protein>
    <recommendedName>
        <fullName evidence="3">MarR family transcriptional regulator</fullName>
    </recommendedName>
</protein>
<sequence length="72" mass="8164">MQQTISTLNQRQMRALQWLADQEAYRWIPVHDSGPCRTTLNALVRRGLAVRSSANADHYRITMQGRAVSPAV</sequence>
<proteinExistence type="predicted"/>
<evidence type="ECO:0000313" key="1">
    <source>
        <dbReference type="EMBL" id="MBB5756943.1"/>
    </source>
</evidence>
<reference evidence="1 2" key="1">
    <citation type="submission" date="2020-08" db="EMBL/GenBank/DDBJ databases">
        <title>Genomic Encyclopedia of Type Strains, Phase IV (KMG-IV): sequencing the most valuable type-strain genomes for metagenomic binning, comparative biology and taxonomic classification.</title>
        <authorList>
            <person name="Goeker M."/>
        </authorList>
    </citation>
    <scope>NUCLEOTIDE SEQUENCE [LARGE SCALE GENOMIC DNA]</scope>
    <source>
        <strain evidence="1 2">DSM 2163</strain>
    </source>
</reference>
<name>A0A840ZJD8_9HYPH</name>
<keyword evidence="2" id="KW-1185">Reference proteome</keyword>
<dbReference type="RefSeq" id="WP_183567661.1">
    <property type="nucleotide sequence ID" value="NZ_JACHOP010000005.1"/>
</dbReference>
<organism evidence="1 2">
    <name type="scientific">Methylorubrum rhodinum</name>
    <dbReference type="NCBI Taxonomy" id="29428"/>
    <lineage>
        <taxon>Bacteria</taxon>
        <taxon>Pseudomonadati</taxon>
        <taxon>Pseudomonadota</taxon>
        <taxon>Alphaproteobacteria</taxon>
        <taxon>Hyphomicrobiales</taxon>
        <taxon>Methylobacteriaceae</taxon>
        <taxon>Methylorubrum</taxon>
    </lineage>
</organism>
<evidence type="ECO:0008006" key="3">
    <source>
        <dbReference type="Google" id="ProtNLM"/>
    </source>
</evidence>
<gene>
    <name evidence="1" type="ORF">HNR00_001651</name>
</gene>
<accession>A0A840ZJD8</accession>
<dbReference type="EMBL" id="JACHOP010000005">
    <property type="protein sequence ID" value="MBB5756943.1"/>
    <property type="molecule type" value="Genomic_DNA"/>
</dbReference>
<dbReference type="Proteomes" id="UP000583454">
    <property type="component" value="Unassembled WGS sequence"/>
</dbReference>
<comment type="caution">
    <text evidence="1">The sequence shown here is derived from an EMBL/GenBank/DDBJ whole genome shotgun (WGS) entry which is preliminary data.</text>
</comment>
<evidence type="ECO:0000313" key="2">
    <source>
        <dbReference type="Proteomes" id="UP000583454"/>
    </source>
</evidence>